<evidence type="ECO:0000259" key="1">
    <source>
        <dbReference type="PROSITE" id="PS50106"/>
    </source>
</evidence>
<accession>A0A1I8BCZ2</accession>
<dbReference type="InterPro" id="IPR051109">
    <property type="entry name" value="MAM_complex_regulator"/>
</dbReference>
<dbReference type="InterPro" id="IPR036034">
    <property type="entry name" value="PDZ_sf"/>
</dbReference>
<dbReference type="InterPro" id="IPR036892">
    <property type="entry name" value="L27_dom_sf"/>
</dbReference>
<dbReference type="Gene3D" id="1.10.287.650">
    <property type="entry name" value="L27 domain"/>
    <property type="match status" value="1"/>
</dbReference>
<dbReference type="Pfam" id="PF00595">
    <property type="entry name" value="PDZ"/>
    <property type="match status" value="1"/>
</dbReference>
<dbReference type="Gene3D" id="2.30.42.10">
    <property type="match status" value="2"/>
</dbReference>
<evidence type="ECO:0000313" key="2">
    <source>
        <dbReference type="Proteomes" id="UP000095281"/>
    </source>
</evidence>
<feature type="domain" description="PDZ" evidence="1">
    <location>
        <begin position="96"/>
        <end position="167"/>
    </location>
</feature>
<proteinExistence type="predicted"/>
<dbReference type="InterPro" id="IPR001478">
    <property type="entry name" value="PDZ"/>
</dbReference>
<dbReference type="PROSITE" id="PS50106">
    <property type="entry name" value="PDZ"/>
    <property type="match status" value="1"/>
</dbReference>
<name>A0A1I8BCZ2_MELHA</name>
<dbReference type="SUPFAM" id="SSF101288">
    <property type="entry name" value="L27 domain"/>
    <property type="match status" value="1"/>
</dbReference>
<sequence>MEGGMGLSLDRDFRRINELIDYLTKTSNSDFPNLLQLQRNLQSPFFDSIRNVYEYVYQQNIKNFGEEASPEILVNAAAKSTVAVFSAAEGAAHPRLIELPKTDQGLGFNVMGGKEQNSPIYISHVIPGNLLLRKEIKNIFLGGVADLHGSLRRGDQLISINGVGSVKLVIRFTPKLLEEIERRFEEQRRRAEHQHSPPFGRSFH</sequence>
<evidence type="ECO:0000313" key="3">
    <source>
        <dbReference type="WBParaSite" id="MhA1_Contig1979.frz3.gene7"/>
    </source>
</evidence>
<reference evidence="3" key="1">
    <citation type="submission" date="2016-11" db="UniProtKB">
        <authorList>
            <consortium name="WormBaseParasite"/>
        </authorList>
    </citation>
    <scope>IDENTIFICATION</scope>
</reference>
<protein>
    <submittedName>
        <fullName evidence="3">PDZ domain-containing protein</fullName>
    </submittedName>
</protein>
<dbReference type="PANTHER" id="PTHR14063">
    <property type="entry name" value="PROTEIN LIN-7 HOMOLOG"/>
    <property type="match status" value="1"/>
</dbReference>
<dbReference type="InterPro" id="IPR014775">
    <property type="entry name" value="L27_C"/>
</dbReference>
<dbReference type="SMART" id="SM00228">
    <property type="entry name" value="PDZ"/>
    <property type="match status" value="1"/>
</dbReference>
<dbReference type="OMA" id="WIIPRRI"/>
<keyword evidence="2" id="KW-1185">Reference proteome</keyword>
<dbReference type="WBParaSite" id="MhA1_Contig1979.frz3.gene7">
    <property type="protein sequence ID" value="MhA1_Contig1979.frz3.gene7"/>
    <property type="gene ID" value="MhA1_Contig1979.frz3.gene7"/>
</dbReference>
<dbReference type="Pfam" id="PF02828">
    <property type="entry name" value="L27"/>
    <property type="match status" value="1"/>
</dbReference>
<dbReference type="SUPFAM" id="SSF50156">
    <property type="entry name" value="PDZ domain-like"/>
    <property type="match status" value="1"/>
</dbReference>
<dbReference type="Proteomes" id="UP000095281">
    <property type="component" value="Unplaced"/>
</dbReference>
<organism evidence="2 3">
    <name type="scientific">Meloidogyne hapla</name>
    <name type="common">Root-knot nematode worm</name>
    <dbReference type="NCBI Taxonomy" id="6305"/>
    <lineage>
        <taxon>Eukaryota</taxon>
        <taxon>Metazoa</taxon>
        <taxon>Ecdysozoa</taxon>
        <taxon>Nematoda</taxon>
        <taxon>Chromadorea</taxon>
        <taxon>Rhabditida</taxon>
        <taxon>Tylenchina</taxon>
        <taxon>Tylenchomorpha</taxon>
        <taxon>Tylenchoidea</taxon>
        <taxon>Meloidogynidae</taxon>
        <taxon>Meloidogyninae</taxon>
        <taxon>Meloidogyne</taxon>
    </lineage>
</organism>
<dbReference type="AlphaFoldDB" id="A0A1I8BCZ2"/>